<proteinExistence type="predicted"/>
<name>A0A6N7VSW5_9ACTO</name>
<organism evidence="1 2">
    <name type="scientific">Scrofimicrobium canadense</name>
    <dbReference type="NCBI Taxonomy" id="2652290"/>
    <lineage>
        <taxon>Bacteria</taxon>
        <taxon>Bacillati</taxon>
        <taxon>Actinomycetota</taxon>
        <taxon>Actinomycetes</taxon>
        <taxon>Actinomycetales</taxon>
        <taxon>Actinomycetaceae</taxon>
        <taxon>Scrofimicrobium</taxon>
    </lineage>
</organism>
<dbReference type="SUPFAM" id="SSF88697">
    <property type="entry name" value="PUA domain-like"/>
    <property type="match status" value="1"/>
</dbReference>
<evidence type="ECO:0000313" key="2">
    <source>
        <dbReference type="Proteomes" id="UP000470875"/>
    </source>
</evidence>
<dbReference type="Gene3D" id="3.10.400.10">
    <property type="entry name" value="Sulfate adenylyltransferase"/>
    <property type="match status" value="1"/>
</dbReference>
<reference evidence="1 2" key="1">
    <citation type="submission" date="2019-08" db="EMBL/GenBank/DDBJ databases">
        <title>In-depth cultivation of the pig gut microbiome towards novel bacterial diversity and tailored functional studies.</title>
        <authorList>
            <person name="Wylensek D."/>
            <person name="Hitch T.C.A."/>
            <person name="Clavel T."/>
        </authorList>
    </citation>
    <scope>NUCLEOTIDE SEQUENCE [LARGE SCALE GENOMIC DNA]</scope>
    <source>
        <strain evidence="1 2">WB03_NA08</strain>
    </source>
</reference>
<dbReference type="RefSeq" id="WP_154545622.1">
    <property type="nucleotide sequence ID" value="NZ_VULO01000010.1"/>
</dbReference>
<dbReference type="Proteomes" id="UP000470875">
    <property type="component" value="Unassembled WGS sequence"/>
</dbReference>
<dbReference type="EMBL" id="VULO01000010">
    <property type="protein sequence ID" value="MSS84877.1"/>
    <property type="molecule type" value="Genomic_DNA"/>
</dbReference>
<sequence>MNFNQSVLPIDQNAVALFFSEAWTALGWDGMPSIMGEQTSDGLLPPAFQFSDNREEATHIAHDVANGKKTSFSTPRKDFDDAGVALPAVGDLSIICDGEGKPVALIEDKTVDTSDDTVVEHFDCRYPKDLS</sequence>
<protein>
    <submittedName>
        <fullName evidence="1">Uncharacterized protein</fullName>
    </submittedName>
</protein>
<evidence type="ECO:0000313" key="1">
    <source>
        <dbReference type="EMBL" id="MSS84877.1"/>
    </source>
</evidence>
<accession>A0A6N7VSW5</accession>
<keyword evidence="2" id="KW-1185">Reference proteome</keyword>
<dbReference type="AlphaFoldDB" id="A0A6N7VSW5"/>
<comment type="caution">
    <text evidence="1">The sequence shown here is derived from an EMBL/GenBank/DDBJ whole genome shotgun (WGS) entry which is preliminary data.</text>
</comment>
<dbReference type="InterPro" id="IPR015947">
    <property type="entry name" value="PUA-like_sf"/>
</dbReference>
<gene>
    <name evidence="1" type="ORF">FYJ24_08890</name>
</gene>